<reference evidence="2 3" key="1">
    <citation type="submission" date="2016-06" db="EMBL/GenBank/DDBJ databases">
        <authorList>
            <person name="Kjaerup R.B."/>
            <person name="Dalgaard T.S."/>
            <person name="Juul-Madsen H.R."/>
        </authorList>
    </citation>
    <scope>NUCLEOTIDE SEQUENCE [LARGE SCALE GENOMIC DNA]</scope>
    <source>
        <strain evidence="2 3">GCSL-Mp3</strain>
    </source>
</reference>
<evidence type="ECO:0000313" key="3">
    <source>
        <dbReference type="Proteomes" id="UP000092247"/>
    </source>
</evidence>
<dbReference type="Proteomes" id="UP000092247">
    <property type="component" value="Unassembled WGS sequence"/>
</dbReference>
<gene>
    <name evidence="2" type="ORF">AYY17_17655</name>
</gene>
<feature type="compositionally biased region" description="Polar residues" evidence="1">
    <location>
        <begin position="307"/>
        <end position="317"/>
    </location>
</feature>
<evidence type="ECO:0000256" key="1">
    <source>
        <dbReference type="SAM" id="MobiDB-lite"/>
    </source>
</evidence>
<name>A0A1B8HL28_9GAMM</name>
<dbReference type="RefSeq" id="WP_067422461.1">
    <property type="nucleotide sequence ID" value="NZ_LZEX01000007.1"/>
</dbReference>
<feature type="compositionally biased region" description="Basic and acidic residues" evidence="1">
    <location>
        <begin position="332"/>
        <end position="351"/>
    </location>
</feature>
<proteinExistence type="predicted"/>
<accession>A0A1B8HL28</accession>
<organism evidence="2 3">
    <name type="scientific">Morganella psychrotolerans</name>
    <dbReference type="NCBI Taxonomy" id="368603"/>
    <lineage>
        <taxon>Bacteria</taxon>
        <taxon>Pseudomonadati</taxon>
        <taxon>Pseudomonadota</taxon>
        <taxon>Gammaproteobacteria</taxon>
        <taxon>Enterobacterales</taxon>
        <taxon>Morganellaceae</taxon>
        <taxon>Morganella</taxon>
    </lineage>
</organism>
<sequence length="670" mass="75361">MTNFICAFNPTAAALSDGAVTVVITITAPSVKMAKAMSAVMLEESYPENTDKFDIECPVICEARDGEPAPVGDTFDETFAKEYEFNGAAWQKREEEMVVFEKTAPVVRIAAIMLYGRTQFTRSEYSAALTFVHDSKEQPKIRNIAKGIAAVRTVSLLNEQDLEALVNTVLTDAVDDITPEEAQEQAELFLFPPEATTGQLPIQAHKQRNFDHSYATMDQEVALSLLPNDFDPWEIQPSKLTAAKKLIADEDENWRRWSTEFRVINNALLIPRDTIFAVVREGKEHPELMSDATARKQFVADRIGGILTNNSNTQEHGSSGADITEETPEPTHSPEPEKQKRSRSKKAEKVVTKPAPEEAANDELTVTVQTPDQFIPATPITAADDFRNRAEIIDEVLADTDNLNIWKRVQRTDPRFTKPLEGAGFLGTSINSNYMIMRATEIFGPIGEGWSYEVIEEKLIDGNPLTERVFDDNHKQVGVRYLRDGDGSLKYEENHSIKIKFWYMTKSGKKAEFESYGATPYKYITKNGLKSDPEVIKKSLTDAIKKALSMLGFSSDVFMGMHDNPEYLIKNKLEFEIKAASENAEDSVRIRAELDEKFTRNTETMRTAVSQNELRGITSTLSREMSVHIKDATARGDKEYANYLSGRLRRLTEIEKECLTKLTEKQEADQ</sequence>
<evidence type="ECO:0000313" key="2">
    <source>
        <dbReference type="EMBL" id="OBU09827.1"/>
    </source>
</evidence>
<protein>
    <submittedName>
        <fullName evidence="2">Uncharacterized protein</fullName>
    </submittedName>
</protein>
<dbReference type="AlphaFoldDB" id="A0A1B8HL28"/>
<comment type="caution">
    <text evidence="2">The sequence shown here is derived from an EMBL/GenBank/DDBJ whole genome shotgun (WGS) entry which is preliminary data.</text>
</comment>
<dbReference type="EMBL" id="LZEX01000007">
    <property type="protein sequence ID" value="OBU09827.1"/>
    <property type="molecule type" value="Genomic_DNA"/>
</dbReference>
<feature type="region of interest" description="Disordered" evidence="1">
    <location>
        <begin position="307"/>
        <end position="364"/>
    </location>
</feature>